<evidence type="ECO:0000259" key="2">
    <source>
        <dbReference type="Pfam" id="PF07007"/>
    </source>
</evidence>
<sequence>MKKFILGALLILPVASTMAADCSKAETQMEMNECAAGAYSVADKALNSSYRQVLKRMSGEQKTLLQTAQRRWIAWRDADCEFMTSATRGGSIHPMLISQCLQNKTEQRTKELQSLLNCEEGDLSCPR</sequence>
<dbReference type="PANTHER" id="PTHR39176">
    <property type="entry name" value="PERIPLASMIC PROTEIN-RELATED"/>
    <property type="match status" value="1"/>
</dbReference>
<dbReference type="InterPro" id="IPR009739">
    <property type="entry name" value="LprI-like_N"/>
</dbReference>
<dbReference type="EMBL" id="JAFCXS010000010">
    <property type="protein sequence ID" value="MBM0748462.1"/>
    <property type="molecule type" value="Genomic_DNA"/>
</dbReference>
<keyword evidence="4" id="KW-1185">Reference proteome</keyword>
<protein>
    <submittedName>
        <fullName evidence="3">Lysozyme inhibitor LprI family protein</fullName>
    </submittedName>
</protein>
<comment type="caution">
    <text evidence="3">The sequence shown here is derived from an EMBL/GenBank/DDBJ whole genome shotgun (WGS) entry which is preliminary data.</text>
</comment>
<dbReference type="Pfam" id="PF07007">
    <property type="entry name" value="LprI"/>
    <property type="match status" value="1"/>
</dbReference>
<accession>A0ABS1Z7W5</accession>
<feature type="domain" description="Lysozyme inhibitor LprI-like N-terminal" evidence="2">
    <location>
        <begin position="22"/>
        <end position="112"/>
    </location>
</feature>
<name>A0ABS1Z7W5_9GAMM</name>
<evidence type="ECO:0000313" key="4">
    <source>
        <dbReference type="Proteomes" id="UP000809137"/>
    </source>
</evidence>
<evidence type="ECO:0000256" key="1">
    <source>
        <dbReference type="SAM" id="SignalP"/>
    </source>
</evidence>
<dbReference type="RefSeq" id="WP_203025628.1">
    <property type="nucleotide sequence ID" value="NZ_JAFCXS010000010.1"/>
</dbReference>
<feature type="signal peptide" evidence="1">
    <location>
        <begin position="1"/>
        <end position="19"/>
    </location>
</feature>
<feature type="chain" id="PRO_5046463663" evidence="1">
    <location>
        <begin position="20"/>
        <end position="127"/>
    </location>
</feature>
<organism evidence="3 4">
    <name type="scientific">Pantoea eucrina</name>
    <dbReference type="NCBI Taxonomy" id="472693"/>
    <lineage>
        <taxon>Bacteria</taxon>
        <taxon>Pseudomonadati</taxon>
        <taxon>Pseudomonadota</taxon>
        <taxon>Gammaproteobacteria</taxon>
        <taxon>Enterobacterales</taxon>
        <taxon>Erwiniaceae</taxon>
        <taxon>Pantoea</taxon>
    </lineage>
</organism>
<dbReference type="Proteomes" id="UP000809137">
    <property type="component" value="Unassembled WGS sequence"/>
</dbReference>
<proteinExistence type="predicted"/>
<reference evidence="3 4" key="1">
    <citation type="submission" date="2021-01" db="EMBL/GenBank/DDBJ databases">
        <title>Complete genome sequence of Pantoea eucrina OB49, a heavy metal tolerant bacterium with PGPR potential isolated from wheat in Algeria.</title>
        <authorList>
            <person name="Lekired A."/>
            <person name="Ouzari I.H."/>
        </authorList>
    </citation>
    <scope>NUCLEOTIDE SEQUENCE [LARGE SCALE GENOMIC DNA]</scope>
    <source>
        <strain evidence="3 4">OB49</strain>
    </source>
</reference>
<evidence type="ECO:0000313" key="3">
    <source>
        <dbReference type="EMBL" id="MBM0748462.1"/>
    </source>
</evidence>
<keyword evidence="1" id="KW-0732">Signal</keyword>
<dbReference type="Gene3D" id="1.20.1270.180">
    <property type="match status" value="1"/>
</dbReference>
<gene>
    <name evidence="3" type="ORF">JJB79_13740</name>
</gene>
<dbReference type="PANTHER" id="PTHR39176:SF1">
    <property type="entry name" value="PERIPLASMIC PROTEIN"/>
    <property type="match status" value="1"/>
</dbReference>